<evidence type="ECO:0000256" key="6">
    <source>
        <dbReference type="ARBA" id="ARBA00022840"/>
    </source>
</evidence>
<keyword evidence="6 11" id="KW-0067">ATP-binding</keyword>
<comment type="catalytic activity">
    <reaction evidence="11">
        <text>Ni(2+)(out) + ATP + H2O = Ni(2+)(in) + ADP + phosphate + H(+)</text>
        <dbReference type="Rhea" id="RHEA:15557"/>
        <dbReference type="ChEBI" id="CHEBI:15377"/>
        <dbReference type="ChEBI" id="CHEBI:15378"/>
        <dbReference type="ChEBI" id="CHEBI:30616"/>
        <dbReference type="ChEBI" id="CHEBI:43474"/>
        <dbReference type="ChEBI" id="CHEBI:49786"/>
        <dbReference type="ChEBI" id="CHEBI:456216"/>
        <dbReference type="EC" id="7.2.2.11"/>
    </reaction>
</comment>
<gene>
    <name evidence="13" type="primary">nikE</name>
    <name evidence="13" type="ORF">GEV37_15650</name>
</gene>
<proteinExistence type="inferred from homology"/>
<dbReference type="InterPro" id="IPR017871">
    <property type="entry name" value="ABC_transporter-like_CS"/>
</dbReference>
<evidence type="ECO:0000259" key="12">
    <source>
        <dbReference type="PROSITE" id="PS50893"/>
    </source>
</evidence>
<keyword evidence="9 11" id="KW-0921">Nickel transport</keyword>
<comment type="subunit">
    <text evidence="11">The complex is composed of two ATP-binding proteins (NikD and NikE), two transmembrane proteins (NikB and NikC) and a solute-binding protein (NikA).</text>
</comment>
<dbReference type="NCBIfam" id="NF007739">
    <property type="entry name" value="PRK10419.1"/>
    <property type="match status" value="1"/>
</dbReference>
<dbReference type="PANTHER" id="PTHR43776">
    <property type="entry name" value="TRANSPORT ATP-BINDING PROTEIN"/>
    <property type="match status" value="1"/>
</dbReference>
<protein>
    <recommendedName>
        <fullName evidence="11">Nickel import ATP-binding protein NikE</fullName>
        <ecNumber evidence="11">7.2.2.11</ecNumber>
    </recommendedName>
</protein>
<dbReference type="PROSITE" id="PS50893">
    <property type="entry name" value="ABC_TRANSPORTER_2"/>
    <property type="match status" value="1"/>
</dbReference>
<evidence type="ECO:0000256" key="10">
    <source>
        <dbReference type="ARBA" id="ARBA00023136"/>
    </source>
</evidence>
<dbReference type="InterPro" id="IPR027417">
    <property type="entry name" value="P-loop_NTPase"/>
</dbReference>
<dbReference type="SUPFAM" id="SSF52540">
    <property type="entry name" value="P-loop containing nucleoside triphosphate hydrolases"/>
    <property type="match status" value="1"/>
</dbReference>
<accession>A0ABS8DWW6</accession>
<evidence type="ECO:0000256" key="8">
    <source>
        <dbReference type="ARBA" id="ARBA00023065"/>
    </source>
</evidence>
<comment type="caution">
    <text evidence="13">The sequence shown here is derived from an EMBL/GenBank/DDBJ whole genome shotgun (WGS) entry which is preliminary data.</text>
</comment>
<dbReference type="SMART" id="SM00382">
    <property type="entry name" value="AAA"/>
    <property type="match status" value="1"/>
</dbReference>
<evidence type="ECO:0000256" key="2">
    <source>
        <dbReference type="ARBA" id="ARBA00022475"/>
    </source>
</evidence>
<dbReference type="InterPro" id="IPR003439">
    <property type="entry name" value="ABC_transporter-like_ATP-bd"/>
</dbReference>
<comment type="similarity">
    <text evidence="11">Belongs to the ABC transporter superfamily. Nickel importer (TC 3.A.1.5.3) family.</text>
</comment>
<evidence type="ECO:0000256" key="11">
    <source>
        <dbReference type="RuleBase" id="RU369064"/>
    </source>
</evidence>
<reference evidence="13 14" key="1">
    <citation type="journal article" date="2021" name="Sci. Rep.">
        <title>Genome analysis of a halophilic bacterium Halomonas malpeensis YU-PRIM-29(T) reveals its exopolysaccharide and pigment producing capabilities.</title>
        <authorList>
            <person name="Athmika"/>
            <person name="Ghate S.D."/>
            <person name="Arun A.B."/>
            <person name="Rao S.S."/>
            <person name="Kumar S.T.A."/>
            <person name="Kandiyil M.K."/>
            <person name="Saptami K."/>
            <person name="Rekha P.D."/>
        </authorList>
    </citation>
    <scope>NUCLEOTIDE SEQUENCE [LARGE SCALE GENOMIC DNA]</scope>
    <source>
        <strain evidence="14">prim 29</strain>
    </source>
</reference>
<dbReference type="InterPro" id="IPR003593">
    <property type="entry name" value="AAA+_ATPase"/>
</dbReference>
<evidence type="ECO:0000256" key="7">
    <source>
        <dbReference type="ARBA" id="ARBA00022967"/>
    </source>
</evidence>
<dbReference type="Pfam" id="PF00005">
    <property type="entry name" value="ABC_tran"/>
    <property type="match status" value="1"/>
</dbReference>
<evidence type="ECO:0000256" key="1">
    <source>
        <dbReference type="ARBA" id="ARBA00022448"/>
    </source>
</evidence>
<dbReference type="PROSITE" id="PS00211">
    <property type="entry name" value="ABC_TRANSPORTER_1"/>
    <property type="match status" value="1"/>
</dbReference>
<evidence type="ECO:0000313" key="13">
    <source>
        <dbReference type="EMBL" id="MCB8890550.1"/>
    </source>
</evidence>
<keyword evidence="4 11" id="KW-0533">Nickel</keyword>
<feature type="domain" description="ABC transporter" evidence="12">
    <location>
        <begin position="13"/>
        <end position="252"/>
    </location>
</feature>
<evidence type="ECO:0000256" key="5">
    <source>
        <dbReference type="ARBA" id="ARBA00022741"/>
    </source>
</evidence>
<keyword evidence="10 11" id="KW-0472">Membrane</keyword>
<dbReference type="PANTHER" id="PTHR43776:SF7">
    <property type="entry name" value="D,D-DIPEPTIDE TRANSPORT ATP-BINDING PROTEIN DDPF-RELATED"/>
    <property type="match status" value="1"/>
</dbReference>
<evidence type="ECO:0000256" key="4">
    <source>
        <dbReference type="ARBA" id="ARBA00022596"/>
    </source>
</evidence>
<dbReference type="EC" id="7.2.2.11" evidence="11"/>
<name>A0ABS8DWW6_9GAMM</name>
<dbReference type="EMBL" id="WHVL01000007">
    <property type="protein sequence ID" value="MCB8890550.1"/>
    <property type="molecule type" value="Genomic_DNA"/>
</dbReference>
<dbReference type="Proteomes" id="UP001319882">
    <property type="component" value="Unassembled WGS sequence"/>
</dbReference>
<evidence type="ECO:0000313" key="14">
    <source>
        <dbReference type="Proteomes" id="UP001319882"/>
    </source>
</evidence>
<sequence>MSLLSARDVHHHYSRTSLFRTRTAVAVLEDVSLELQPGEIVGLLGRSGCGKSTLARLLTGLETPTRGEVLFEGAALSRLDKARRRDFRRRVQMVFQDPQGAVNPRLTVAEIIGEPLIHLTDLPRARHAGRIVKLLKRAGLAAPMAHRYPFELSGGELQRVCIARALASNPSLIVLDEAVSNLDLHLQIQMLDLFALLSREQGVAFLFVTHDLRLVERVCSRVLVMERGRVVENAAVSAPLSLVSSEGRALAEAVLPALPRRLSTAREHLAPERVC</sequence>
<dbReference type="NCBIfam" id="TIGR02769">
    <property type="entry name" value="nickel_nikE"/>
    <property type="match status" value="1"/>
</dbReference>
<dbReference type="Gene3D" id="3.40.50.300">
    <property type="entry name" value="P-loop containing nucleotide triphosphate hydrolases"/>
    <property type="match status" value="1"/>
</dbReference>
<dbReference type="InterPro" id="IPR014137">
    <property type="entry name" value="Nickel_NikE"/>
</dbReference>
<keyword evidence="7 11" id="KW-1278">Translocase</keyword>
<keyword evidence="14" id="KW-1185">Reference proteome</keyword>
<comment type="subcellular location">
    <subcellularLocation>
        <location evidence="11">Cell inner membrane</location>
        <topology evidence="11">Peripheral membrane protein</topology>
    </subcellularLocation>
</comment>
<keyword evidence="5 11" id="KW-0547">Nucleotide-binding</keyword>
<comment type="function">
    <text evidence="11">Part of the ABC transporter complex NikABCDE involved in nickel import. Responsible for energy coupling to the transport system.</text>
</comment>
<keyword evidence="3 11" id="KW-0997">Cell inner membrane</keyword>
<dbReference type="CDD" id="cd03257">
    <property type="entry name" value="ABC_NikE_OppD_transporters"/>
    <property type="match status" value="1"/>
</dbReference>
<evidence type="ECO:0000256" key="9">
    <source>
        <dbReference type="ARBA" id="ARBA00023112"/>
    </source>
</evidence>
<dbReference type="InterPro" id="IPR050319">
    <property type="entry name" value="ABC_transp_ATP-bind"/>
</dbReference>
<keyword evidence="2 11" id="KW-1003">Cell membrane</keyword>
<dbReference type="GO" id="GO:0005524">
    <property type="term" value="F:ATP binding"/>
    <property type="evidence" value="ECO:0007669"/>
    <property type="project" value="UniProtKB-KW"/>
</dbReference>
<organism evidence="13 14">
    <name type="scientific">Vreelandella malpeensis</name>
    <dbReference type="NCBI Taxonomy" id="1172368"/>
    <lineage>
        <taxon>Bacteria</taxon>
        <taxon>Pseudomonadati</taxon>
        <taxon>Pseudomonadota</taxon>
        <taxon>Gammaproteobacteria</taxon>
        <taxon>Oceanospirillales</taxon>
        <taxon>Halomonadaceae</taxon>
        <taxon>Vreelandella</taxon>
    </lineage>
</organism>
<dbReference type="RefSeq" id="WP_227391211.1">
    <property type="nucleotide sequence ID" value="NZ_JBHSCJ010000009.1"/>
</dbReference>
<keyword evidence="8 11" id="KW-0406">Ion transport</keyword>
<evidence type="ECO:0000256" key="3">
    <source>
        <dbReference type="ARBA" id="ARBA00022519"/>
    </source>
</evidence>
<keyword evidence="1 11" id="KW-0813">Transport</keyword>